<reference evidence="14" key="1">
    <citation type="submission" date="2021-02" db="EMBL/GenBank/DDBJ databases">
        <authorList>
            <person name="Nowell W R."/>
        </authorList>
    </citation>
    <scope>NUCLEOTIDE SEQUENCE</scope>
</reference>
<evidence type="ECO:0000313" key="15">
    <source>
        <dbReference type="Proteomes" id="UP000663824"/>
    </source>
</evidence>
<evidence type="ECO:0000256" key="2">
    <source>
        <dbReference type="ARBA" id="ARBA00022475"/>
    </source>
</evidence>
<feature type="transmembrane region" description="Helical" evidence="12">
    <location>
        <begin position="72"/>
        <end position="96"/>
    </location>
</feature>
<dbReference type="Pfam" id="PF00001">
    <property type="entry name" value="7tm_1"/>
    <property type="match status" value="2"/>
</dbReference>
<evidence type="ECO:0000256" key="9">
    <source>
        <dbReference type="ARBA" id="ARBA00023224"/>
    </source>
</evidence>
<dbReference type="GO" id="GO:0005886">
    <property type="term" value="C:plasma membrane"/>
    <property type="evidence" value="ECO:0007669"/>
    <property type="project" value="UniProtKB-SubCell"/>
</dbReference>
<name>A0A816ZWB5_9BILA</name>
<comment type="caution">
    <text evidence="14">The sequence shown here is derived from an EMBL/GenBank/DDBJ whole genome shotgun (WGS) entry which is preliminary data.</text>
</comment>
<evidence type="ECO:0000256" key="6">
    <source>
        <dbReference type="ARBA" id="ARBA00023136"/>
    </source>
</evidence>
<dbReference type="GO" id="GO:0001591">
    <property type="term" value="F:dopamine neurotransmitter receptor activity, coupled via Gi/Go"/>
    <property type="evidence" value="ECO:0007669"/>
    <property type="project" value="TreeGrafter"/>
</dbReference>
<accession>A0A816ZWB5</accession>
<protein>
    <recommendedName>
        <fullName evidence="13">G-protein coupled receptors family 1 profile domain-containing protein</fullName>
    </recommendedName>
</protein>
<feature type="transmembrane region" description="Helical" evidence="12">
    <location>
        <begin position="202"/>
        <end position="221"/>
    </location>
</feature>
<dbReference type="EMBL" id="CAJNRE010020706">
    <property type="protein sequence ID" value="CAF2239331.1"/>
    <property type="molecule type" value="Genomic_DNA"/>
</dbReference>
<feature type="compositionally biased region" description="Low complexity" evidence="11">
    <location>
        <begin position="406"/>
        <end position="415"/>
    </location>
</feature>
<keyword evidence="2" id="KW-1003">Cell membrane</keyword>
<dbReference type="SUPFAM" id="SSF81321">
    <property type="entry name" value="Family A G protein-coupled receptor-like"/>
    <property type="match status" value="1"/>
</dbReference>
<evidence type="ECO:0000256" key="7">
    <source>
        <dbReference type="ARBA" id="ARBA00023157"/>
    </source>
</evidence>
<dbReference type="Gene3D" id="1.20.1070.10">
    <property type="entry name" value="Rhodopsin 7-helix transmembrane proteins"/>
    <property type="match status" value="2"/>
</dbReference>
<keyword evidence="9 10" id="KW-0807">Transducer</keyword>
<dbReference type="PANTHER" id="PTHR24248">
    <property type="entry name" value="ADRENERGIC RECEPTOR-RELATED G-PROTEIN COUPLED RECEPTOR"/>
    <property type="match status" value="1"/>
</dbReference>
<feature type="transmembrane region" description="Helical" evidence="12">
    <location>
        <begin position="160"/>
        <end position="181"/>
    </location>
</feature>
<dbReference type="GO" id="GO:0045202">
    <property type="term" value="C:synapse"/>
    <property type="evidence" value="ECO:0007669"/>
    <property type="project" value="GOC"/>
</dbReference>
<keyword evidence="7" id="KW-1015">Disulfide bond</keyword>
<evidence type="ECO:0000256" key="10">
    <source>
        <dbReference type="RuleBase" id="RU000688"/>
    </source>
</evidence>
<evidence type="ECO:0000256" key="4">
    <source>
        <dbReference type="ARBA" id="ARBA00022989"/>
    </source>
</evidence>
<dbReference type="PROSITE" id="PS00237">
    <property type="entry name" value="G_PROTEIN_RECEP_F1_1"/>
    <property type="match status" value="1"/>
</dbReference>
<keyword evidence="6 12" id="KW-0472">Membrane</keyword>
<sequence>MQQLSNDTASWNIIDPPLPVPLFYNSSVYDTLSDGINKLIDLNNPITPISIDHFSSLPTKTTVSIGINTPNYWAFALIFFPIFTIFGNVLVVVSVYREKSLHTITNYFVVSLAISDITVAAVVMPFAIYLEFNRVWELSERLCDFWFNRVWELSERLCDFWVASDCMACTASILNLVAIAVDRYIAVTKPLKYARHKNSKRVAIMIVIVWFVSFFIALPIVSGVNKSDVPAYPRVRDQCAFFNNKFLIFSSLGSFFIPCIIIFAIYYRIFMVIMARARKNRKQWRPKTAIESAAAQHRSNADTLLTSLLQNQPSTNHIAIMNDKSVNTTSSILNKPQTIINPSVPLSNTNNNNNIECNTLMIQLSAPALAPQAHPSINVMSSSGDQVDDDERDDIALFIHDEQKRSNNNTNNTSNHRYQEHENRIEILPPTPIASNIKSNKSASFKTTTHSSQTENDHDDYHYPTKHFKTRLKTNSDAHTTTITTNTTQPTNNKNAKRKAYSRMKKERKATQTLIIVLICFLVCWLPFFVLNNLVNAIVKLSKKSETLLIHDFTLSLCVWLGYVNSFLNPIIYTIFNLEFRKAFAKILFSPCRVSTNSSS</sequence>
<dbReference type="InterPro" id="IPR000276">
    <property type="entry name" value="GPCR_Rhodpsn"/>
</dbReference>
<keyword evidence="3 10" id="KW-0812">Transmembrane</keyword>
<comment type="subcellular location">
    <subcellularLocation>
        <location evidence="1">Cell membrane</location>
        <topology evidence="1">Multi-pass membrane protein</topology>
    </subcellularLocation>
</comment>
<keyword evidence="5 10" id="KW-0297">G-protein coupled receptor</keyword>
<evidence type="ECO:0000256" key="3">
    <source>
        <dbReference type="ARBA" id="ARBA00022692"/>
    </source>
</evidence>
<gene>
    <name evidence="14" type="ORF">MBJ925_LOCUS37275</name>
</gene>
<evidence type="ECO:0000256" key="8">
    <source>
        <dbReference type="ARBA" id="ARBA00023170"/>
    </source>
</evidence>
<evidence type="ECO:0000256" key="12">
    <source>
        <dbReference type="SAM" id="Phobius"/>
    </source>
</evidence>
<feature type="transmembrane region" description="Helical" evidence="12">
    <location>
        <begin position="554"/>
        <end position="576"/>
    </location>
</feature>
<dbReference type="InterPro" id="IPR017452">
    <property type="entry name" value="GPCR_Rhodpsn_7TM"/>
</dbReference>
<evidence type="ECO:0000259" key="13">
    <source>
        <dbReference type="PROSITE" id="PS50262"/>
    </source>
</evidence>
<feature type="domain" description="G-protein coupled receptors family 1 profile" evidence="13">
    <location>
        <begin position="87"/>
        <end position="573"/>
    </location>
</feature>
<dbReference type="PRINTS" id="PR00237">
    <property type="entry name" value="GPCRRHODOPSN"/>
</dbReference>
<feature type="compositionally biased region" description="Polar residues" evidence="11">
    <location>
        <begin position="433"/>
        <end position="454"/>
    </location>
</feature>
<comment type="similarity">
    <text evidence="10">Belongs to the G-protein coupled receptor 1 family.</text>
</comment>
<evidence type="ECO:0000256" key="5">
    <source>
        <dbReference type="ARBA" id="ARBA00023040"/>
    </source>
</evidence>
<proteinExistence type="inferred from homology"/>
<feature type="transmembrane region" description="Helical" evidence="12">
    <location>
        <begin position="108"/>
        <end position="130"/>
    </location>
</feature>
<keyword evidence="4 12" id="KW-1133">Transmembrane helix</keyword>
<dbReference type="GO" id="GO:0004930">
    <property type="term" value="F:G protein-coupled receptor activity"/>
    <property type="evidence" value="ECO:0007669"/>
    <property type="project" value="UniProtKB-KW"/>
</dbReference>
<feature type="region of interest" description="Disordered" evidence="11">
    <location>
        <begin position="399"/>
        <end position="462"/>
    </location>
</feature>
<evidence type="ECO:0000256" key="11">
    <source>
        <dbReference type="SAM" id="MobiDB-lite"/>
    </source>
</evidence>
<feature type="transmembrane region" description="Helical" evidence="12">
    <location>
        <begin position="513"/>
        <end position="534"/>
    </location>
</feature>
<dbReference type="PANTHER" id="PTHR24248:SF125">
    <property type="entry name" value="DOPAMINE D2-LIKE RECEPTOR"/>
    <property type="match status" value="1"/>
</dbReference>
<dbReference type="SMART" id="SM01381">
    <property type="entry name" value="7TM_GPCR_Srsx"/>
    <property type="match status" value="1"/>
</dbReference>
<dbReference type="AlphaFoldDB" id="A0A816ZWB5"/>
<evidence type="ECO:0000256" key="1">
    <source>
        <dbReference type="ARBA" id="ARBA00004651"/>
    </source>
</evidence>
<dbReference type="PROSITE" id="PS50262">
    <property type="entry name" value="G_PROTEIN_RECEP_F1_2"/>
    <property type="match status" value="1"/>
</dbReference>
<dbReference type="Proteomes" id="UP000663824">
    <property type="component" value="Unassembled WGS sequence"/>
</dbReference>
<feature type="transmembrane region" description="Helical" evidence="12">
    <location>
        <begin position="255"/>
        <end position="275"/>
    </location>
</feature>
<keyword evidence="8 10" id="KW-0675">Receptor</keyword>
<evidence type="ECO:0000313" key="14">
    <source>
        <dbReference type="EMBL" id="CAF2239331.1"/>
    </source>
</evidence>
<organism evidence="14 15">
    <name type="scientific">Rotaria magnacalcarata</name>
    <dbReference type="NCBI Taxonomy" id="392030"/>
    <lineage>
        <taxon>Eukaryota</taxon>
        <taxon>Metazoa</taxon>
        <taxon>Spiralia</taxon>
        <taxon>Gnathifera</taxon>
        <taxon>Rotifera</taxon>
        <taxon>Eurotatoria</taxon>
        <taxon>Bdelloidea</taxon>
        <taxon>Philodinida</taxon>
        <taxon>Philodinidae</taxon>
        <taxon>Rotaria</taxon>
    </lineage>
</organism>